<sequence>MAVILFIFLAIILGLVTPFNSGETPPMLLAKEILVGKPYLPQKIDWIEMLEWEGHHYIAYPPMVTFMVLPYVLIGGQYLGGAIINSIMIFGSSILLFLLVKQLQGIRQWSSLAAIAYILGTTNLHSAHNGSVWLFMHSQGNFFLLLSLWLFISKRAYFGAGLSFAIAFQIRYVIILGISIFPIYAFYSFQSLPTISNWRRFLLGILPPCLITWAFQWWTLGNPFLSPYTIAWQQWGMTGVTFSFEYLSRNFQIYFLEMPKLLKEFPYLQFNLGGQAMWVISPFLLGVLFLNFRQRFVWAFLPAAIGMVIAYLFYWYTGATQYGTRYIQDIFPILIPLAFAGFSYKNLLAKNLLLVLVLISCLINIYAVMFSLKTTWN</sequence>
<keyword evidence="1" id="KW-1133">Transmembrane helix</keyword>
<gene>
    <name evidence="2" type="ORF">FEV09_08790</name>
</gene>
<feature type="transmembrane region" description="Helical" evidence="1">
    <location>
        <begin position="326"/>
        <end position="344"/>
    </location>
</feature>
<name>A0A9X4RHL8_9CYAN</name>
<organism evidence="2 3">
    <name type="scientific">Pseudanabaena catenata USMAC16</name>
    <dbReference type="NCBI Taxonomy" id="1855837"/>
    <lineage>
        <taxon>Bacteria</taxon>
        <taxon>Bacillati</taxon>
        <taxon>Cyanobacteriota</taxon>
        <taxon>Cyanophyceae</taxon>
        <taxon>Pseudanabaenales</taxon>
        <taxon>Pseudanabaenaceae</taxon>
        <taxon>Pseudanabaena</taxon>
    </lineage>
</organism>
<feature type="transmembrane region" description="Helical" evidence="1">
    <location>
        <begin position="132"/>
        <end position="152"/>
    </location>
</feature>
<dbReference type="EMBL" id="VBTY01000057">
    <property type="protein sequence ID" value="MDG3494656.1"/>
    <property type="molecule type" value="Genomic_DNA"/>
</dbReference>
<proteinExistence type="predicted"/>
<feature type="transmembrane region" description="Helical" evidence="1">
    <location>
        <begin position="81"/>
        <end position="100"/>
    </location>
</feature>
<evidence type="ECO:0000313" key="2">
    <source>
        <dbReference type="EMBL" id="MDG3494656.1"/>
    </source>
</evidence>
<feature type="transmembrane region" description="Helical" evidence="1">
    <location>
        <begin position="164"/>
        <end position="189"/>
    </location>
</feature>
<evidence type="ECO:0000256" key="1">
    <source>
        <dbReference type="SAM" id="Phobius"/>
    </source>
</evidence>
<accession>A0A9X4RHL8</accession>
<protein>
    <submittedName>
        <fullName evidence="2">Uncharacterized protein</fullName>
    </submittedName>
</protein>
<dbReference type="AlphaFoldDB" id="A0A9X4RHL8"/>
<feature type="transmembrane region" description="Helical" evidence="1">
    <location>
        <begin position="267"/>
        <end position="289"/>
    </location>
</feature>
<dbReference type="Proteomes" id="UP001152872">
    <property type="component" value="Unassembled WGS sequence"/>
</dbReference>
<comment type="caution">
    <text evidence="2">The sequence shown here is derived from an EMBL/GenBank/DDBJ whole genome shotgun (WGS) entry which is preliminary data.</text>
</comment>
<keyword evidence="1" id="KW-0472">Membrane</keyword>
<keyword evidence="3" id="KW-1185">Reference proteome</keyword>
<feature type="transmembrane region" description="Helical" evidence="1">
    <location>
        <begin position="296"/>
        <end position="314"/>
    </location>
</feature>
<keyword evidence="1" id="KW-0812">Transmembrane</keyword>
<evidence type="ECO:0000313" key="3">
    <source>
        <dbReference type="Proteomes" id="UP001152872"/>
    </source>
</evidence>
<feature type="transmembrane region" description="Helical" evidence="1">
    <location>
        <begin position="201"/>
        <end position="218"/>
    </location>
</feature>
<reference evidence="2" key="1">
    <citation type="submission" date="2019-05" db="EMBL/GenBank/DDBJ databases">
        <title>Whole genome sequencing of Pseudanabaena catenata USMAC16.</title>
        <authorList>
            <person name="Khan Z."/>
            <person name="Omar W.M."/>
            <person name="Convey P."/>
            <person name="Merican F."/>
            <person name="Najimudin N."/>
        </authorList>
    </citation>
    <scope>NUCLEOTIDE SEQUENCE</scope>
    <source>
        <strain evidence="2">USMAC16</strain>
    </source>
</reference>
<dbReference type="RefSeq" id="WP_144052498.1">
    <property type="nucleotide sequence ID" value="NZ_VBTY01000057.1"/>
</dbReference>
<feature type="transmembrane region" description="Helical" evidence="1">
    <location>
        <begin position="351"/>
        <end position="372"/>
    </location>
</feature>